<evidence type="ECO:0000256" key="2">
    <source>
        <dbReference type="ARBA" id="ARBA00006948"/>
    </source>
</evidence>
<keyword evidence="4 6" id="KW-1133">Transmembrane helix</keyword>
<dbReference type="AlphaFoldDB" id="A0ABC9DV37"/>
<dbReference type="GO" id="GO:0016020">
    <property type="term" value="C:membrane"/>
    <property type="evidence" value="ECO:0007669"/>
    <property type="project" value="UniProtKB-SubCell"/>
</dbReference>
<proteinExistence type="inferred from homology"/>
<evidence type="ECO:0000256" key="5">
    <source>
        <dbReference type="ARBA" id="ARBA00023136"/>
    </source>
</evidence>
<sequence>MGSFMGHVLPGTLFLAVGLWRVWSAVSRFAADPPAFRVRAWSPLPKGPRLLELYVVAAGAFVDMCLELGSGIFAARSGGSGGGIDPASLIYLEHAGMLLMFFLFGALALLSQKTRYLPLTDGELCLVAAAAFTSEFLLFSYHSATHTGLEGYYHHLLVLLIGLCILAAILGALLPSSFPADLAAGVLIALQGLWFYQTALTLYGPMLPAGCGRDRDAATGEVRVDCRSRAAEERAEQLANLQLFGLVFLAFVYVLACYAVAAARCGHPEDLAAMHAEHVAALDCRGAAVVGARAEDGEECAI</sequence>
<evidence type="ECO:0000256" key="3">
    <source>
        <dbReference type="ARBA" id="ARBA00022692"/>
    </source>
</evidence>
<reference evidence="7" key="1">
    <citation type="submission" date="2024-10" db="EMBL/GenBank/DDBJ databases">
        <authorList>
            <person name="Ryan C."/>
        </authorList>
    </citation>
    <scope>NUCLEOTIDE SEQUENCE [LARGE SCALE GENOMIC DNA]</scope>
</reference>
<comment type="similarity">
    <text evidence="2">Belongs to the TMEM45 family.</text>
</comment>
<evidence type="ECO:0000256" key="1">
    <source>
        <dbReference type="ARBA" id="ARBA00004141"/>
    </source>
</evidence>
<feature type="transmembrane region" description="Helical" evidence="6">
    <location>
        <begin position="180"/>
        <end position="197"/>
    </location>
</feature>
<feature type="transmembrane region" description="Helical" evidence="6">
    <location>
        <begin position="241"/>
        <end position="261"/>
    </location>
</feature>
<feature type="transmembrane region" description="Helical" evidence="6">
    <location>
        <begin position="153"/>
        <end position="173"/>
    </location>
</feature>
<keyword evidence="5 6" id="KW-0472">Membrane</keyword>
<dbReference type="PANTHER" id="PTHR47119:SF2">
    <property type="entry name" value="C GLOBULAR STAGE ISOFORM 1"/>
    <property type="match status" value="1"/>
</dbReference>
<accession>A0ABC9DV37</accession>
<comment type="subcellular location">
    <subcellularLocation>
        <location evidence="1">Membrane</location>
        <topology evidence="1">Multi-pass membrane protein</topology>
    </subcellularLocation>
</comment>
<keyword evidence="8" id="KW-1185">Reference proteome</keyword>
<evidence type="ECO:0000313" key="7">
    <source>
        <dbReference type="EMBL" id="CAL5046363.1"/>
    </source>
</evidence>
<organism evidence="7 8">
    <name type="scientific">Urochloa decumbens</name>
    <dbReference type="NCBI Taxonomy" id="240449"/>
    <lineage>
        <taxon>Eukaryota</taxon>
        <taxon>Viridiplantae</taxon>
        <taxon>Streptophyta</taxon>
        <taxon>Embryophyta</taxon>
        <taxon>Tracheophyta</taxon>
        <taxon>Spermatophyta</taxon>
        <taxon>Magnoliopsida</taxon>
        <taxon>Liliopsida</taxon>
        <taxon>Poales</taxon>
        <taxon>Poaceae</taxon>
        <taxon>PACMAD clade</taxon>
        <taxon>Panicoideae</taxon>
        <taxon>Panicodae</taxon>
        <taxon>Paniceae</taxon>
        <taxon>Melinidinae</taxon>
        <taxon>Urochloa</taxon>
    </lineage>
</organism>
<dbReference type="PANTHER" id="PTHR47119">
    <property type="entry name" value="PLANT VIRAL-RESPONSE FAMILY PROTEIN"/>
    <property type="match status" value="1"/>
</dbReference>
<evidence type="ECO:0000256" key="6">
    <source>
        <dbReference type="SAM" id="Phobius"/>
    </source>
</evidence>
<feature type="transmembrane region" description="Helical" evidence="6">
    <location>
        <begin position="89"/>
        <end position="110"/>
    </location>
</feature>
<dbReference type="EMBL" id="OZ075145">
    <property type="protein sequence ID" value="CAL5046363.1"/>
    <property type="molecule type" value="Genomic_DNA"/>
</dbReference>
<protein>
    <submittedName>
        <fullName evidence="7">Uncharacterized protein</fullName>
    </submittedName>
</protein>
<dbReference type="Pfam" id="PF04819">
    <property type="entry name" value="DUF716"/>
    <property type="match status" value="1"/>
</dbReference>
<feature type="transmembrane region" description="Helical" evidence="6">
    <location>
        <begin position="122"/>
        <end position="141"/>
    </location>
</feature>
<name>A0ABC9DV37_9POAL</name>
<evidence type="ECO:0000313" key="8">
    <source>
        <dbReference type="Proteomes" id="UP001497457"/>
    </source>
</evidence>
<dbReference type="Proteomes" id="UP001497457">
    <property type="component" value="Chromosome 35b"/>
</dbReference>
<keyword evidence="3 6" id="KW-0812">Transmembrane</keyword>
<evidence type="ECO:0000256" key="4">
    <source>
        <dbReference type="ARBA" id="ARBA00022989"/>
    </source>
</evidence>
<gene>
    <name evidence="7" type="ORF">URODEC1_LOCUS89284</name>
</gene>
<dbReference type="InterPro" id="IPR006904">
    <property type="entry name" value="DUF716"/>
</dbReference>